<dbReference type="GO" id="GO:0031087">
    <property type="term" value="P:deadenylation-independent decapping of nuclear-transcribed mRNA"/>
    <property type="evidence" value="ECO:0007669"/>
    <property type="project" value="TreeGrafter"/>
</dbReference>
<dbReference type="GeneID" id="19972271"/>
<evidence type="ECO:0008006" key="8">
    <source>
        <dbReference type="Google" id="ProtNLM"/>
    </source>
</evidence>
<feature type="compositionally biased region" description="Basic and acidic residues" evidence="5">
    <location>
        <begin position="27"/>
        <end position="39"/>
    </location>
</feature>
<dbReference type="InterPro" id="IPR010334">
    <property type="entry name" value="Dcp1"/>
</dbReference>
<dbReference type="STRING" id="1220924.W2RXY9"/>
<dbReference type="eggNOG" id="KOG2868">
    <property type="taxonomic scope" value="Eukaryota"/>
</dbReference>
<evidence type="ECO:0000256" key="1">
    <source>
        <dbReference type="ARBA" id="ARBA00004496"/>
    </source>
</evidence>
<evidence type="ECO:0000313" key="6">
    <source>
        <dbReference type="EMBL" id="ETN40653.1"/>
    </source>
</evidence>
<dbReference type="Proteomes" id="UP000030752">
    <property type="component" value="Unassembled WGS sequence"/>
</dbReference>
<accession>W2RXY9</accession>
<dbReference type="PANTHER" id="PTHR16290:SF0">
    <property type="entry name" value="DECAPPING PROTEIN 1, ISOFORM A"/>
    <property type="match status" value="1"/>
</dbReference>
<reference evidence="6 7" key="1">
    <citation type="submission" date="2013-03" db="EMBL/GenBank/DDBJ databases">
        <title>The Genome Sequence of Phialophora europaea CBS 101466.</title>
        <authorList>
            <consortium name="The Broad Institute Genomics Platform"/>
            <person name="Cuomo C."/>
            <person name="de Hoog S."/>
            <person name="Gorbushina A."/>
            <person name="Walker B."/>
            <person name="Young S.K."/>
            <person name="Zeng Q."/>
            <person name="Gargeya S."/>
            <person name="Fitzgerald M."/>
            <person name="Haas B."/>
            <person name="Abouelleil A."/>
            <person name="Allen A.W."/>
            <person name="Alvarado L."/>
            <person name="Arachchi H.M."/>
            <person name="Berlin A.M."/>
            <person name="Chapman S.B."/>
            <person name="Gainer-Dewar J."/>
            <person name="Goldberg J."/>
            <person name="Griggs A."/>
            <person name="Gujja S."/>
            <person name="Hansen M."/>
            <person name="Howarth C."/>
            <person name="Imamovic A."/>
            <person name="Ireland A."/>
            <person name="Larimer J."/>
            <person name="McCowan C."/>
            <person name="Murphy C."/>
            <person name="Pearson M."/>
            <person name="Poon T.W."/>
            <person name="Priest M."/>
            <person name="Roberts A."/>
            <person name="Saif S."/>
            <person name="Shea T."/>
            <person name="Sisk P."/>
            <person name="Sykes S."/>
            <person name="Wortman J."/>
            <person name="Nusbaum C."/>
            <person name="Birren B."/>
        </authorList>
    </citation>
    <scope>NUCLEOTIDE SEQUENCE [LARGE SCALE GENOMIC DNA]</scope>
    <source>
        <strain evidence="6 7">CBS 101466</strain>
    </source>
</reference>
<sequence>MAQRRPAHHNRRNPSVDIPKYQPQTHMDAEAQAAHERQRALAQISDYDSENAGYGSDLPMKPPPPQRTTEELNLSVVQRHHPDVTSILSIAPYAVIYEFETIPEPVWEKKDIEGSLFICQLRPGSYGEDRYAAIVLNRRGLKNFDAPLIEVENGGVEINDPYVIITFIEEGRQRIYGVFIFSEGPGSSTEHSRILNGELMITLANSAGISRKAAEASAADAQARHTNGHVQEAERELEQDPTMGGEPMGREISLQQLFGQQRTRDAGYSVRTHHIDGSTSQATQAGGFETPQNIHPPLPPAPSQQQQTNALMDLFLGAGAPRSAGHHRQVQEPNSMAGAFQASAGQQFYQHIPQHAQVQQQPNVLADLFRRSGLPPQ</sequence>
<dbReference type="CDD" id="cd13182">
    <property type="entry name" value="EVH1-like_Dcp1"/>
    <property type="match status" value="1"/>
</dbReference>
<keyword evidence="7" id="KW-1185">Reference proteome</keyword>
<gene>
    <name evidence="6" type="ORF">HMPREF1541_04932</name>
</gene>
<keyword evidence="3" id="KW-0963">Cytoplasm</keyword>
<dbReference type="Gene3D" id="2.30.29.30">
    <property type="entry name" value="Pleckstrin-homology domain (PH domain)/Phosphotyrosine-binding domain (PTB)"/>
    <property type="match status" value="1"/>
</dbReference>
<feature type="region of interest" description="Disordered" evidence="5">
    <location>
        <begin position="215"/>
        <end position="248"/>
    </location>
</feature>
<evidence type="ECO:0000256" key="5">
    <source>
        <dbReference type="SAM" id="MobiDB-lite"/>
    </source>
</evidence>
<organism evidence="6 7">
    <name type="scientific">Cyphellophora europaea (strain CBS 101466)</name>
    <name type="common">Phialophora europaea</name>
    <dbReference type="NCBI Taxonomy" id="1220924"/>
    <lineage>
        <taxon>Eukaryota</taxon>
        <taxon>Fungi</taxon>
        <taxon>Dikarya</taxon>
        <taxon>Ascomycota</taxon>
        <taxon>Pezizomycotina</taxon>
        <taxon>Eurotiomycetes</taxon>
        <taxon>Chaetothyriomycetidae</taxon>
        <taxon>Chaetothyriales</taxon>
        <taxon>Cyphellophoraceae</taxon>
        <taxon>Cyphellophora</taxon>
    </lineage>
</organism>
<dbReference type="Pfam" id="PF06058">
    <property type="entry name" value="DCP1"/>
    <property type="match status" value="1"/>
</dbReference>
<dbReference type="OrthoDB" id="440673at2759"/>
<dbReference type="InParanoid" id="W2RXY9"/>
<feature type="region of interest" description="Disordered" evidence="5">
    <location>
        <begin position="277"/>
        <end position="305"/>
    </location>
</feature>
<protein>
    <recommendedName>
        <fullName evidence="8">PH domain-like protein</fullName>
    </recommendedName>
</protein>
<name>W2RXY9_CYPE1</name>
<keyword evidence="4" id="KW-0507">mRNA processing</keyword>
<feature type="region of interest" description="Disordered" evidence="5">
    <location>
        <begin position="1"/>
        <end position="68"/>
    </location>
</feature>
<evidence type="ECO:0000256" key="4">
    <source>
        <dbReference type="ARBA" id="ARBA00022664"/>
    </source>
</evidence>
<dbReference type="VEuPathDB" id="FungiDB:HMPREF1541_04932"/>
<evidence type="ECO:0000313" key="7">
    <source>
        <dbReference type="Proteomes" id="UP000030752"/>
    </source>
</evidence>
<comment type="similarity">
    <text evidence="2">Belongs to the DCP1 family.</text>
</comment>
<evidence type="ECO:0000256" key="3">
    <source>
        <dbReference type="ARBA" id="ARBA00022490"/>
    </source>
</evidence>
<dbReference type="GO" id="GO:0008047">
    <property type="term" value="F:enzyme activator activity"/>
    <property type="evidence" value="ECO:0007669"/>
    <property type="project" value="InterPro"/>
</dbReference>
<dbReference type="SUPFAM" id="SSF50729">
    <property type="entry name" value="PH domain-like"/>
    <property type="match status" value="1"/>
</dbReference>
<dbReference type="GO" id="GO:0003729">
    <property type="term" value="F:mRNA binding"/>
    <property type="evidence" value="ECO:0007669"/>
    <property type="project" value="TreeGrafter"/>
</dbReference>
<evidence type="ECO:0000256" key="2">
    <source>
        <dbReference type="ARBA" id="ARBA00008778"/>
    </source>
</evidence>
<dbReference type="EMBL" id="KB822720">
    <property type="protein sequence ID" value="ETN40653.1"/>
    <property type="molecule type" value="Genomic_DNA"/>
</dbReference>
<dbReference type="RefSeq" id="XP_008717496.1">
    <property type="nucleotide sequence ID" value="XM_008719274.1"/>
</dbReference>
<dbReference type="GO" id="GO:0006397">
    <property type="term" value="P:mRNA processing"/>
    <property type="evidence" value="ECO:0007669"/>
    <property type="project" value="UniProtKB-KW"/>
</dbReference>
<proteinExistence type="inferred from homology"/>
<dbReference type="GO" id="GO:0000932">
    <property type="term" value="C:P-body"/>
    <property type="evidence" value="ECO:0007669"/>
    <property type="project" value="TreeGrafter"/>
</dbReference>
<dbReference type="GO" id="GO:0000290">
    <property type="term" value="P:deadenylation-dependent decapping of nuclear-transcribed mRNA"/>
    <property type="evidence" value="ECO:0007669"/>
    <property type="project" value="InterPro"/>
</dbReference>
<dbReference type="HOGENOM" id="CLU_058649_0_0_1"/>
<dbReference type="InterPro" id="IPR011993">
    <property type="entry name" value="PH-like_dom_sf"/>
</dbReference>
<comment type="subcellular location">
    <subcellularLocation>
        <location evidence="1">Cytoplasm</location>
    </subcellularLocation>
</comment>
<feature type="compositionally biased region" description="Basic residues" evidence="5">
    <location>
        <begin position="1"/>
        <end position="12"/>
    </location>
</feature>
<dbReference type="PANTHER" id="PTHR16290">
    <property type="entry name" value="TRANSCRIPTION FACTOR SMIF DECAPPING ENZYME DCP1"/>
    <property type="match status" value="1"/>
</dbReference>
<dbReference type="AlphaFoldDB" id="W2RXY9"/>